<dbReference type="EMBL" id="BPLQ01008111">
    <property type="protein sequence ID" value="GIY34895.1"/>
    <property type="molecule type" value="Genomic_DNA"/>
</dbReference>
<proteinExistence type="predicted"/>
<accession>A0AAV4SQY5</accession>
<sequence>MMRSRCSSILYALPHLSAIMRQGRGDCAELAIKKRAASKVLYQQRIGKLRTYSMGQQQPSKPLPMMRSRCPPIPYALLTPLAIMRQGRGDCAVLAIKKSAASKVLYQQRIGKWRSARKQSENRKKGREILQKRKRIWKLYFSAG</sequence>
<reference evidence="1 2" key="1">
    <citation type="submission" date="2021-06" db="EMBL/GenBank/DDBJ databases">
        <title>Caerostris darwini draft genome.</title>
        <authorList>
            <person name="Kono N."/>
            <person name="Arakawa K."/>
        </authorList>
    </citation>
    <scope>NUCLEOTIDE SEQUENCE [LARGE SCALE GENOMIC DNA]</scope>
</reference>
<dbReference type="Proteomes" id="UP001054837">
    <property type="component" value="Unassembled WGS sequence"/>
</dbReference>
<organism evidence="1 2">
    <name type="scientific">Caerostris darwini</name>
    <dbReference type="NCBI Taxonomy" id="1538125"/>
    <lineage>
        <taxon>Eukaryota</taxon>
        <taxon>Metazoa</taxon>
        <taxon>Ecdysozoa</taxon>
        <taxon>Arthropoda</taxon>
        <taxon>Chelicerata</taxon>
        <taxon>Arachnida</taxon>
        <taxon>Araneae</taxon>
        <taxon>Araneomorphae</taxon>
        <taxon>Entelegynae</taxon>
        <taxon>Araneoidea</taxon>
        <taxon>Araneidae</taxon>
        <taxon>Caerostris</taxon>
    </lineage>
</organism>
<gene>
    <name evidence="1" type="ORF">CDAR_522151</name>
</gene>
<comment type="caution">
    <text evidence="1">The sequence shown here is derived from an EMBL/GenBank/DDBJ whole genome shotgun (WGS) entry which is preliminary data.</text>
</comment>
<keyword evidence="2" id="KW-1185">Reference proteome</keyword>
<evidence type="ECO:0000313" key="2">
    <source>
        <dbReference type="Proteomes" id="UP001054837"/>
    </source>
</evidence>
<protein>
    <submittedName>
        <fullName evidence="1">Uncharacterized protein</fullName>
    </submittedName>
</protein>
<evidence type="ECO:0000313" key="1">
    <source>
        <dbReference type="EMBL" id="GIY34895.1"/>
    </source>
</evidence>
<name>A0AAV4SQY5_9ARAC</name>
<dbReference type="AlphaFoldDB" id="A0AAV4SQY5"/>